<dbReference type="AlphaFoldDB" id="M5TUM4"/>
<dbReference type="PATRIC" id="fig|1263870.3.peg.6017"/>
<proteinExistence type="predicted"/>
<name>M5TUM4_9BACT</name>
<evidence type="ECO:0000313" key="2">
    <source>
        <dbReference type="Proteomes" id="UP000011885"/>
    </source>
</evidence>
<dbReference type="EMBL" id="ANOH01000400">
    <property type="protein sequence ID" value="EMI52865.1"/>
    <property type="molecule type" value="Genomic_DNA"/>
</dbReference>
<gene>
    <name evidence="1" type="ORF">RSSM_05679</name>
</gene>
<organism evidence="1 2">
    <name type="scientific">Rhodopirellula sallentina SM41</name>
    <dbReference type="NCBI Taxonomy" id="1263870"/>
    <lineage>
        <taxon>Bacteria</taxon>
        <taxon>Pseudomonadati</taxon>
        <taxon>Planctomycetota</taxon>
        <taxon>Planctomycetia</taxon>
        <taxon>Pirellulales</taxon>
        <taxon>Pirellulaceae</taxon>
        <taxon>Rhodopirellula</taxon>
    </lineage>
</organism>
<accession>M5TUM4</accession>
<protein>
    <submittedName>
        <fullName evidence="1">Uncharacterized protein</fullName>
    </submittedName>
</protein>
<comment type="caution">
    <text evidence="1">The sequence shown here is derived from an EMBL/GenBank/DDBJ whole genome shotgun (WGS) entry which is preliminary data.</text>
</comment>
<evidence type="ECO:0000313" key="1">
    <source>
        <dbReference type="EMBL" id="EMI52865.1"/>
    </source>
</evidence>
<dbReference type="Proteomes" id="UP000011885">
    <property type="component" value="Unassembled WGS sequence"/>
</dbReference>
<reference evidence="1 2" key="1">
    <citation type="journal article" date="2013" name="Mar. Genomics">
        <title>Expression of sulfatases in Rhodopirellula baltica and the diversity of sulfatases in the genus Rhodopirellula.</title>
        <authorList>
            <person name="Wegner C.E."/>
            <person name="Richter-Heitmann T."/>
            <person name="Klindworth A."/>
            <person name="Klockow C."/>
            <person name="Richter M."/>
            <person name="Achstetter T."/>
            <person name="Glockner F.O."/>
            <person name="Harder J."/>
        </authorList>
    </citation>
    <scope>NUCLEOTIDE SEQUENCE [LARGE SCALE GENOMIC DNA]</scope>
    <source>
        <strain evidence="1 2">SM41</strain>
    </source>
</reference>
<sequence length="46" mass="5178">MFNVTSMKNGCHFQPCWGMFDRYNAGAALSSDARVFSSLYLHESLS</sequence>
<keyword evidence="2" id="KW-1185">Reference proteome</keyword>